<name>A0A0C4DKK9_MAGP6</name>
<feature type="region of interest" description="Disordered" evidence="8">
    <location>
        <begin position="252"/>
        <end position="273"/>
    </location>
</feature>
<evidence type="ECO:0000256" key="8">
    <source>
        <dbReference type="SAM" id="MobiDB-lite"/>
    </source>
</evidence>
<dbReference type="InterPro" id="IPR003593">
    <property type="entry name" value="AAA+_ATPase"/>
</dbReference>
<dbReference type="GO" id="GO:0016020">
    <property type="term" value="C:membrane"/>
    <property type="evidence" value="ECO:0007669"/>
    <property type="project" value="UniProtKB-SubCell"/>
</dbReference>
<dbReference type="EMBL" id="ADBL01000065">
    <property type="status" value="NOT_ANNOTATED_CDS"/>
    <property type="molecule type" value="Genomic_DNA"/>
</dbReference>
<feature type="transmembrane region" description="Helical" evidence="9">
    <location>
        <begin position="187"/>
        <end position="204"/>
    </location>
</feature>
<evidence type="ECO:0000256" key="2">
    <source>
        <dbReference type="ARBA" id="ARBA00022448"/>
    </source>
</evidence>
<dbReference type="VEuPathDB" id="FungiDB:MAPG_00284"/>
<keyword evidence="3 9" id="KW-0812">Transmembrane</keyword>
<keyword evidence="14" id="KW-1185">Reference proteome</keyword>
<feature type="transmembrane region" description="Helical" evidence="9">
    <location>
        <begin position="297"/>
        <end position="318"/>
    </location>
</feature>
<evidence type="ECO:0000256" key="6">
    <source>
        <dbReference type="ARBA" id="ARBA00022989"/>
    </source>
</evidence>
<protein>
    <submittedName>
        <fullName evidence="12">ABC transporter</fullName>
    </submittedName>
</protein>
<dbReference type="EMBL" id="ADBL01000066">
    <property type="status" value="NOT_ANNOTATED_CDS"/>
    <property type="molecule type" value="Genomic_DNA"/>
</dbReference>
<dbReference type="SUPFAM" id="SSF52540">
    <property type="entry name" value="P-loop containing nucleoside triphosphate hydrolases"/>
    <property type="match status" value="2"/>
</dbReference>
<dbReference type="GO" id="GO:0016887">
    <property type="term" value="F:ATP hydrolysis activity"/>
    <property type="evidence" value="ECO:0007669"/>
    <property type="project" value="InterPro"/>
</dbReference>
<evidence type="ECO:0000256" key="3">
    <source>
        <dbReference type="ARBA" id="ARBA00022692"/>
    </source>
</evidence>
<dbReference type="PANTHER" id="PTHR24223:SF356">
    <property type="entry name" value="ATP-BINDING CASSETTE TRANSPORTER ABC4"/>
    <property type="match status" value="1"/>
</dbReference>
<feature type="domain" description="ABC transporter" evidence="10">
    <location>
        <begin position="490"/>
        <end position="724"/>
    </location>
</feature>
<dbReference type="SUPFAM" id="SSF90123">
    <property type="entry name" value="ABC transporter transmembrane region"/>
    <property type="match status" value="1"/>
</dbReference>
<evidence type="ECO:0000256" key="5">
    <source>
        <dbReference type="ARBA" id="ARBA00022840"/>
    </source>
</evidence>
<dbReference type="STRING" id="644358.A0A0C4DKK9"/>
<keyword evidence="5" id="KW-0067">ATP-binding</keyword>
<sequence>MLLVGSFVLLAARELLPWFKLRPAHQHNVMVTLATVSLAAALLTAMITPRPWILPAHLQPASAWAAAAADEEAASVGPSPEETASFVNRYCRYGWLSPLVYKSFASESVIRMNDLPSLPWYDEPRLLLARINQAREGGRRTLDAVVRFLSWELASMALWIALAAVFELIVPLALFNFSAYFESPQTASLHPSFWIALSFFSYLVRSQTNQQYIFTATRLCVRLKSGMTQELYQTAMASMELSSSVIRDLVGKKNARPKPPGGGAVKGKKSAKTTTPAGQLANLMSSDIDAIFKARDFVTTLVSVPISCIFVCLGLFQLHGWPALVGFAVMLLSIALPLKTATWMSQAQRKVKSRQDHRISLVSEYVSLIRPIKYFAWEDIASRRIGEVRTKEQARLWTVALMQALTAQLAESIPVLAVLVILACRVCVVGEPLSAASAFTTVYLTTTLRGNLVNLGSTWCKGQNAWISIGRLDTFFSKVTPLATYPEGPLRLRNASFQKGTFTLDRITLGHDDIVEGGLHVLSGDSGSGKTLLLRAILGEVSLVEDDDEEILQRPRVTRPSSVIYASQTPWLMNMTIKDNIVFFTDFDHERYKRVVTACCLDDDLMVLPKGGMTMAGENGSALSRGQRARVALARALYAAKEGSLVLLDGIFAALDNRTINQVWQRCFCSDLLRGKTVILATRLEQVLSECDRHFVMDGGRIVDRESRLVSERQSIDVPAGYPSSDDEGAADVREEAATMRDGGATETSSADRAEPSAASLMMLDEATASMDSKADEMAQDVLRRELARGADDDRGRRTLITIAHRLSTIMDYDKVIVMDQGVVREVGAPRELENRPAPFSRTWCWLSGSGPSELVGTLDLHLLPGFLRHLVFWSSLGWEEITYRLGCFYPFV</sequence>
<evidence type="ECO:0000313" key="13">
    <source>
        <dbReference type="EnsemblFungi" id="MAPG_00284T0"/>
    </source>
</evidence>
<dbReference type="InterPro" id="IPR050173">
    <property type="entry name" value="ABC_transporter_C-like"/>
</dbReference>
<dbReference type="InterPro" id="IPR027417">
    <property type="entry name" value="P-loop_NTPase"/>
</dbReference>
<gene>
    <name evidence="12" type="ORF">MAPG_00284</name>
</gene>
<dbReference type="Pfam" id="PF00005">
    <property type="entry name" value="ABC_tran"/>
    <property type="match status" value="1"/>
</dbReference>
<feature type="region of interest" description="Disordered" evidence="8">
    <location>
        <begin position="738"/>
        <end position="757"/>
    </location>
</feature>
<reference evidence="12" key="3">
    <citation type="submission" date="2011-03" db="EMBL/GenBank/DDBJ databases">
        <title>Annotation of Magnaporthe poae ATCC 64411.</title>
        <authorList>
            <person name="Ma L.-J."/>
            <person name="Dead R."/>
            <person name="Young S.K."/>
            <person name="Zeng Q."/>
            <person name="Gargeya S."/>
            <person name="Fitzgerald M."/>
            <person name="Haas B."/>
            <person name="Abouelleil A."/>
            <person name="Alvarado L."/>
            <person name="Arachchi H.M."/>
            <person name="Berlin A."/>
            <person name="Brown A."/>
            <person name="Chapman S.B."/>
            <person name="Chen Z."/>
            <person name="Dunbar C."/>
            <person name="Freedman E."/>
            <person name="Gearin G."/>
            <person name="Gellesch M."/>
            <person name="Goldberg J."/>
            <person name="Griggs A."/>
            <person name="Gujja S."/>
            <person name="Heiman D."/>
            <person name="Howarth C."/>
            <person name="Larson L."/>
            <person name="Lui A."/>
            <person name="MacDonald P.J.P."/>
            <person name="Mehta T."/>
            <person name="Montmayeur A."/>
            <person name="Murphy C."/>
            <person name="Neiman D."/>
            <person name="Pearson M."/>
            <person name="Priest M."/>
            <person name="Roberts A."/>
            <person name="Saif S."/>
            <person name="Shea T."/>
            <person name="Shenoy N."/>
            <person name="Sisk P."/>
            <person name="Stolte C."/>
            <person name="Sykes S."/>
            <person name="Yandava C."/>
            <person name="Wortman J."/>
            <person name="Nusbaum C."/>
            <person name="Birren B."/>
        </authorList>
    </citation>
    <scope>NUCLEOTIDE SEQUENCE</scope>
    <source>
        <strain evidence="12">ATCC 64411</strain>
    </source>
</reference>
<comment type="subcellular location">
    <subcellularLocation>
        <location evidence="1">Membrane</location>
    </subcellularLocation>
</comment>
<keyword evidence="2" id="KW-0813">Transport</keyword>
<keyword evidence="4" id="KW-0547">Nucleotide-binding</keyword>
<feature type="domain" description="ABC transmembrane type-1" evidence="11">
    <location>
        <begin position="274"/>
        <end position="464"/>
    </location>
</feature>
<feature type="transmembrane region" description="Helical" evidence="9">
    <location>
        <begin position="157"/>
        <end position="181"/>
    </location>
</feature>
<feature type="transmembrane region" description="Helical" evidence="9">
    <location>
        <begin position="324"/>
        <end position="344"/>
    </location>
</feature>
<keyword evidence="7 9" id="KW-0472">Membrane</keyword>
<reference evidence="12" key="2">
    <citation type="submission" date="2010-05" db="EMBL/GenBank/DDBJ databases">
        <title>The Genome Sequence of Magnaporthe poae strain ATCC 64411.</title>
        <authorList>
            <consortium name="The Broad Institute Genome Sequencing Platform"/>
            <consortium name="Broad Institute Genome Sequencing Center for Infectious Disease"/>
            <person name="Ma L.-J."/>
            <person name="Dead R."/>
            <person name="Young S."/>
            <person name="Zeng Q."/>
            <person name="Koehrsen M."/>
            <person name="Alvarado L."/>
            <person name="Berlin A."/>
            <person name="Chapman S.B."/>
            <person name="Chen Z."/>
            <person name="Freedman E."/>
            <person name="Gellesch M."/>
            <person name="Goldberg J."/>
            <person name="Griggs A."/>
            <person name="Gujja S."/>
            <person name="Heilman E.R."/>
            <person name="Heiman D."/>
            <person name="Hepburn T."/>
            <person name="Howarth C."/>
            <person name="Jen D."/>
            <person name="Larson L."/>
            <person name="Mehta T."/>
            <person name="Neiman D."/>
            <person name="Pearson M."/>
            <person name="Roberts A."/>
            <person name="Saif S."/>
            <person name="Shea T."/>
            <person name="Shenoy N."/>
            <person name="Sisk P."/>
            <person name="Stolte C."/>
            <person name="Sykes S."/>
            <person name="Walk T."/>
            <person name="White J."/>
            <person name="Yandava C."/>
            <person name="Haas B."/>
            <person name="Nusbaum C."/>
            <person name="Birren B."/>
        </authorList>
    </citation>
    <scope>NUCLEOTIDE SEQUENCE</scope>
    <source>
        <strain evidence="12">ATCC 64411</strain>
    </source>
</reference>
<dbReference type="OrthoDB" id="6500128at2759"/>
<dbReference type="Proteomes" id="UP000011715">
    <property type="component" value="Unassembled WGS sequence"/>
</dbReference>
<dbReference type="eggNOG" id="KOG0054">
    <property type="taxonomic scope" value="Eukaryota"/>
</dbReference>
<dbReference type="PANTHER" id="PTHR24223">
    <property type="entry name" value="ATP-BINDING CASSETTE SUB-FAMILY C"/>
    <property type="match status" value="1"/>
</dbReference>
<reference evidence="14" key="1">
    <citation type="submission" date="2010-05" db="EMBL/GenBank/DDBJ databases">
        <title>The genome sequence of Magnaporthe poae strain ATCC 64411.</title>
        <authorList>
            <person name="Ma L.-J."/>
            <person name="Dead R."/>
            <person name="Young S."/>
            <person name="Zeng Q."/>
            <person name="Koehrsen M."/>
            <person name="Alvarado L."/>
            <person name="Berlin A."/>
            <person name="Chapman S.B."/>
            <person name="Chen Z."/>
            <person name="Freedman E."/>
            <person name="Gellesch M."/>
            <person name="Goldberg J."/>
            <person name="Griggs A."/>
            <person name="Gujja S."/>
            <person name="Heilman E.R."/>
            <person name="Heiman D."/>
            <person name="Hepburn T."/>
            <person name="Howarth C."/>
            <person name="Jen D."/>
            <person name="Larson L."/>
            <person name="Mehta T."/>
            <person name="Neiman D."/>
            <person name="Pearson M."/>
            <person name="Roberts A."/>
            <person name="Saif S."/>
            <person name="Shea T."/>
            <person name="Shenoy N."/>
            <person name="Sisk P."/>
            <person name="Stolte C."/>
            <person name="Sykes S."/>
            <person name="Walk T."/>
            <person name="White J."/>
            <person name="Yandava C."/>
            <person name="Haas B."/>
            <person name="Nusbaum C."/>
            <person name="Birren B."/>
        </authorList>
    </citation>
    <scope>NUCLEOTIDE SEQUENCE [LARGE SCALE GENOMIC DNA]</scope>
    <source>
        <strain evidence="14">ATCC 64411 / 73-15</strain>
    </source>
</reference>
<dbReference type="EnsemblFungi" id="MAPG_00284T0">
    <property type="protein sequence ID" value="MAPG_00284T0"/>
    <property type="gene ID" value="MAPG_00284"/>
</dbReference>
<dbReference type="Pfam" id="PF00664">
    <property type="entry name" value="ABC_membrane"/>
    <property type="match status" value="1"/>
</dbReference>
<dbReference type="Gene3D" id="1.20.1560.10">
    <property type="entry name" value="ABC transporter type 1, transmembrane domain"/>
    <property type="match status" value="1"/>
</dbReference>
<evidence type="ECO:0000256" key="1">
    <source>
        <dbReference type="ARBA" id="ARBA00004370"/>
    </source>
</evidence>
<dbReference type="Gene3D" id="3.40.50.300">
    <property type="entry name" value="P-loop containing nucleotide triphosphate hydrolases"/>
    <property type="match status" value="2"/>
</dbReference>
<dbReference type="SMART" id="SM00382">
    <property type="entry name" value="AAA"/>
    <property type="match status" value="1"/>
</dbReference>
<dbReference type="AlphaFoldDB" id="A0A0C4DKK9"/>
<evidence type="ECO:0000256" key="4">
    <source>
        <dbReference type="ARBA" id="ARBA00022741"/>
    </source>
</evidence>
<evidence type="ECO:0000256" key="7">
    <source>
        <dbReference type="ARBA" id="ARBA00023136"/>
    </source>
</evidence>
<dbReference type="CDD" id="cd18596">
    <property type="entry name" value="ABC_6TM_VMR1_D1_like"/>
    <property type="match status" value="1"/>
</dbReference>
<proteinExistence type="predicted"/>
<dbReference type="InterPro" id="IPR011527">
    <property type="entry name" value="ABC1_TM_dom"/>
</dbReference>
<accession>A0A0C4DKK9</accession>
<evidence type="ECO:0000259" key="11">
    <source>
        <dbReference type="PROSITE" id="PS50929"/>
    </source>
</evidence>
<dbReference type="InterPro" id="IPR003439">
    <property type="entry name" value="ABC_transporter-like_ATP-bd"/>
</dbReference>
<reference evidence="13" key="4">
    <citation type="journal article" date="2015" name="G3 (Bethesda)">
        <title>Genome sequences of three phytopathogenic species of the Magnaporthaceae family of fungi.</title>
        <authorList>
            <person name="Okagaki L.H."/>
            <person name="Nunes C.C."/>
            <person name="Sailsbery J."/>
            <person name="Clay B."/>
            <person name="Brown D."/>
            <person name="John T."/>
            <person name="Oh Y."/>
            <person name="Young N."/>
            <person name="Fitzgerald M."/>
            <person name="Haas B.J."/>
            <person name="Zeng Q."/>
            <person name="Young S."/>
            <person name="Adiconis X."/>
            <person name="Fan L."/>
            <person name="Levin J.Z."/>
            <person name="Mitchell T.K."/>
            <person name="Okubara P.A."/>
            <person name="Farman M.L."/>
            <person name="Kohn L.M."/>
            <person name="Birren B."/>
            <person name="Ma L.-J."/>
            <person name="Dean R.A."/>
        </authorList>
    </citation>
    <scope>NUCLEOTIDE SEQUENCE</scope>
    <source>
        <strain evidence="13">ATCC 64411 / 73-15</strain>
    </source>
</reference>
<organism evidence="13 14">
    <name type="scientific">Magnaporthiopsis poae (strain ATCC 64411 / 73-15)</name>
    <name type="common">Kentucky bluegrass fungus</name>
    <name type="synonym">Magnaporthe poae</name>
    <dbReference type="NCBI Taxonomy" id="644358"/>
    <lineage>
        <taxon>Eukaryota</taxon>
        <taxon>Fungi</taxon>
        <taxon>Dikarya</taxon>
        <taxon>Ascomycota</taxon>
        <taxon>Pezizomycotina</taxon>
        <taxon>Sordariomycetes</taxon>
        <taxon>Sordariomycetidae</taxon>
        <taxon>Magnaporthales</taxon>
        <taxon>Magnaporthaceae</taxon>
        <taxon>Magnaporthiopsis</taxon>
    </lineage>
</organism>
<dbReference type="InterPro" id="IPR036640">
    <property type="entry name" value="ABC1_TM_sf"/>
</dbReference>
<dbReference type="PROSITE" id="PS50893">
    <property type="entry name" value="ABC_TRANSPORTER_2"/>
    <property type="match status" value="1"/>
</dbReference>
<feature type="transmembrane region" description="Helical" evidence="9">
    <location>
        <begin position="29"/>
        <end position="48"/>
    </location>
</feature>
<evidence type="ECO:0000313" key="12">
    <source>
        <dbReference type="EMBL" id="KLU81190.1"/>
    </source>
</evidence>
<evidence type="ECO:0000256" key="9">
    <source>
        <dbReference type="SAM" id="Phobius"/>
    </source>
</evidence>
<dbReference type="PROSITE" id="PS50929">
    <property type="entry name" value="ABC_TM1F"/>
    <property type="match status" value="1"/>
</dbReference>
<dbReference type="GO" id="GO:0140359">
    <property type="term" value="F:ABC-type transporter activity"/>
    <property type="evidence" value="ECO:0007669"/>
    <property type="project" value="InterPro"/>
</dbReference>
<dbReference type="EMBL" id="GL876966">
    <property type="protein sequence ID" value="KLU81190.1"/>
    <property type="molecule type" value="Genomic_DNA"/>
</dbReference>
<dbReference type="GO" id="GO:0005524">
    <property type="term" value="F:ATP binding"/>
    <property type="evidence" value="ECO:0007669"/>
    <property type="project" value="UniProtKB-KW"/>
</dbReference>
<reference evidence="13" key="5">
    <citation type="submission" date="2015-06" db="UniProtKB">
        <authorList>
            <consortium name="EnsemblFungi"/>
        </authorList>
    </citation>
    <scope>IDENTIFICATION</scope>
    <source>
        <strain evidence="13">ATCC 64411</strain>
    </source>
</reference>
<dbReference type="OMA" id="WEFANIA"/>
<evidence type="ECO:0000259" key="10">
    <source>
        <dbReference type="PROSITE" id="PS50893"/>
    </source>
</evidence>
<evidence type="ECO:0000313" key="14">
    <source>
        <dbReference type="Proteomes" id="UP000011715"/>
    </source>
</evidence>
<feature type="transmembrane region" description="Helical" evidence="9">
    <location>
        <begin position="399"/>
        <end position="423"/>
    </location>
</feature>
<keyword evidence="6 9" id="KW-1133">Transmembrane helix</keyword>